<dbReference type="RefSeq" id="WP_353865833.1">
    <property type="nucleotide sequence ID" value="NZ_CP088295.1"/>
</dbReference>
<keyword evidence="4" id="KW-1185">Reference proteome</keyword>
<name>A0ABY5PL01_9ACTN</name>
<evidence type="ECO:0000313" key="3">
    <source>
        <dbReference type="EMBL" id="UUY05373.1"/>
    </source>
</evidence>
<reference evidence="4" key="1">
    <citation type="submission" date="2021-11" db="EMBL/GenBank/DDBJ databases">
        <title>Cultivation dependent microbiological survey of springs from the worlds oldest radium mine currently devoted to the extraction of radon-saturated water.</title>
        <authorList>
            <person name="Kapinusova G."/>
            <person name="Smrhova T."/>
            <person name="Strejcek M."/>
            <person name="Suman J."/>
            <person name="Jani K."/>
            <person name="Pajer P."/>
            <person name="Uhlik O."/>
        </authorList>
    </citation>
    <scope>NUCLEOTIDE SEQUENCE [LARGE SCALE GENOMIC DNA]</scope>
    <source>
        <strain evidence="4">J379</strain>
    </source>
</reference>
<dbReference type="InterPro" id="IPR007312">
    <property type="entry name" value="Phosphoesterase"/>
</dbReference>
<accession>A0ABY5PL01</accession>
<dbReference type="EMBL" id="CP088295">
    <property type="protein sequence ID" value="UUY05373.1"/>
    <property type="molecule type" value="Genomic_DNA"/>
</dbReference>
<proteinExistence type="predicted"/>
<dbReference type="Gene3D" id="3.40.720.10">
    <property type="entry name" value="Alkaline Phosphatase, subunit A"/>
    <property type="match status" value="1"/>
</dbReference>
<protein>
    <submittedName>
        <fullName evidence="3">Alkaline phosphatase family protein</fullName>
    </submittedName>
</protein>
<dbReference type="Pfam" id="PF04185">
    <property type="entry name" value="Phosphoesterase"/>
    <property type="match status" value="1"/>
</dbReference>
<dbReference type="InterPro" id="IPR017850">
    <property type="entry name" value="Alkaline_phosphatase_core_sf"/>
</dbReference>
<keyword evidence="1" id="KW-0378">Hydrolase</keyword>
<evidence type="ECO:0000256" key="2">
    <source>
        <dbReference type="ARBA" id="ARBA00023026"/>
    </source>
</evidence>
<gene>
    <name evidence="3" type="ORF">LRS13_07580</name>
</gene>
<organism evidence="3 4">
    <name type="scientific">Svornostia abyssi</name>
    <dbReference type="NCBI Taxonomy" id="2898438"/>
    <lineage>
        <taxon>Bacteria</taxon>
        <taxon>Bacillati</taxon>
        <taxon>Actinomycetota</taxon>
        <taxon>Thermoleophilia</taxon>
        <taxon>Solirubrobacterales</taxon>
        <taxon>Baekduiaceae</taxon>
        <taxon>Svornostia</taxon>
    </lineage>
</organism>
<dbReference type="Proteomes" id="UP001058860">
    <property type="component" value="Chromosome"/>
</dbReference>
<evidence type="ECO:0000256" key="1">
    <source>
        <dbReference type="ARBA" id="ARBA00022801"/>
    </source>
</evidence>
<sequence>MFPNTVTTLADQVTSAGQTWKAYAQDMEKGPKGAILCRRPPSNGLDDTQQPRPGDTYAARNNPFVYFHSLLDLSDCDANAGPLTKLEGDLASAKKTPNVSYIAPGLCSDGSVTACADGTPAGLAAADAFLKTWVPKIFASPAYKEDGLLVITFAGGAGAPAGADGPVRNGTLLISRYAKPGGVDETELDPYALLRTFEDLLGYKALARAKTAPSLTPTVLATARVIEPGDD</sequence>
<keyword evidence="2" id="KW-0843">Virulence</keyword>
<evidence type="ECO:0000313" key="4">
    <source>
        <dbReference type="Proteomes" id="UP001058860"/>
    </source>
</evidence>